<protein>
    <submittedName>
        <fullName evidence="2">Uncharacterized protein</fullName>
    </submittedName>
</protein>
<feature type="region of interest" description="Disordered" evidence="1">
    <location>
        <begin position="126"/>
        <end position="153"/>
    </location>
</feature>
<feature type="region of interest" description="Disordered" evidence="1">
    <location>
        <begin position="62"/>
        <end position="99"/>
    </location>
</feature>
<gene>
    <name evidence="2" type="ORF">GALMADRAFT_1244347</name>
</gene>
<reference evidence="3" key="1">
    <citation type="journal article" date="2014" name="Proc. Natl. Acad. Sci. U.S.A.">
        <title>Extensive sampling of basidiomycete genomes demonstrates inadequacy of the white-rot/brown-rot paradigm for wood decay fungi.</title>
        <authorList>
            <person name="Riley R."/>
            <person name="Salamov A.A."/>
            <person name="Brown D.W."/>
            <person name="Nagy L.G."/>
            <person name="Floudas D."/>
            <person name="Held B.W."/>
            <person name="Levasseur A."/>
            <person name="Lombard V."/>
            <person name="Morin E."/>
            <person name="Otillar R."/>
            <person name="Lindquist E.A."/>
            <person name="Sun H."/>
            <person name="LaButti K.M."/>
            <person name="Schmutz J."/>
            <person name="Jabbour D."/>
            <person name="Luo H."/>
            <person name="Baker S.E."/>
            <person name="Pisabarro A.G."/>
            <person name="Walton J.D."/>
            <person name="Blanchette R.A."/>
            <person name="Henrissat B."/>
            <person name="Martin F."/>
            <person name="Cullen D."/>
            <person name="Hibbett D.S."/>
            <person name="Grigoriev I.V."/>
        </authorList>
    </citation>
    <scope>NUCLEOTIDE SEQUENCE [LARGE SCALE GENOMIC DNA]</scope>
    <source>
        <strain evidence="3">CBS 339.88</strain>
    </source>
</reference>
<proteinExistence type="predicted"/>
<dbReference type="Proteomes" id="UP000027222">
    <property type="component" value="Unassembled WGS sequence"/>
</dbReference>
<dbReference type="HOGENOM" id="CLU_1713414_0_0_1"/>
<dbReference type="AlphaFoldDB" id="A0A067T8U6"/>
<organism evidence="2 3">
    <name type="scientific">Galerina marginata (strain CBS 339.88)</name>
    <dbReference type="NCBI Taxonomy" id="685588"/>
    <lineage>
        <taxon>Eukaryota</taxon>
        <taxon>Fungi</taxon>
        <taxon>Dikarya</taxon>
        <taxon>Basidiomycota</taxon>
        <taxon>Agaricomycotina</taxon>
        <taxon>Agaricomycetes</taxon>
        <taxon>Agaricomycetidae</taxon>
        <taxon>Agaricales</taxon>
        <taxon>Agaricineae</taxon>
        <taxon>Strophariaceae</taxon>
        <taxon>Galerina</taxon>
    </lineage>
</organism>
<sequence>MVGNVKFPSHSPSQQRISCHDPEKRMFLLETMVLVSFLVLAPSWPPRRRGGDRLVRYRQRHAGNSKIKHGPVRGWGLPGVSSSGHRRPEGNEKIETTKKEYDSIGTQTRATYQGQSSTKGYEVLEDYAHSHPPKRPGPQATLVVVRSPPRMPA</sequence>
<feature type="compositionally biased region" description="Basic residues" evidence="1">
    <location>
        <begin position="62"/>
        <end position="71"/>
    </location>
</feature>
<name>A0A067T8U6_GALM3</name>
<evidence type="ECO:0000256" key="1">
    <source>
        <dbReference type="SAM" id="MobiDB-lite"/>
    </source>
</evidence>
<evidence type="ECO:0000313" key="3">
    <source>
        <dbReference type="Proteomes" id="UP000027222"/>
    </source>
</evidence>
<accession>A0A067T8U6</accession>
<dbReference type="EMBL" id="KL142373">
    <property type="protein sequence ID" value="KDR79546.1"/>
    <property type="molecule type" value="Genomic_DNA"/>
</dbReference>
<evidence type="ECO:0000313" key="2">
    <source>
        <dbReference type="EMBL" id="KDR79546.1"/>
    </source>
</evidence>
<feature type="compositionally biased region" description="Basic and acidic residues" evidence="1">
    <location>
        <begin position="86"/>
        <end position="99"/>
    </location>
</feature>
<keyword evidence="3" id="KW-1185">Reference proteome</keyword>